<evidence type="ECO:0000313" key="1">
    <source>
        <dbReference type="EMBL" id="GAH76233.1"/>
    </source>
</evidence>
<reference evidence="1" key="1">
    <citation type="journal article" date="2014" name="Front. Microbiol.">
        <title>High frequency of phylogenetically diverse reductive dehalogenase-homologous genes in deep subseafloor sedimentary metagenomes.</title>
        <authorList>
            <person name="Kawai M."/>
            <person name="Futagami T."/>
            <person name="Toyoda A."/>
            <person name="Takaki Y."/>
            <person name="Nishi S."/>
            <person name="Hori S."/>
            <person name="Arai W."/>
            <person name="Tsubouchi T."/>
            <person name="Morono Y."/>
            <person name="Uchiyama I."/>
            <person name="Ito T."/>
            <person name="Fujiyama A."/>
            <person name="Inagaki F."/>
            <person name="Takami H."/>
        </authorList>
    </citation>
    <scope>NUCLEOTIDE SEQUENCE</scope>
    <source>
        <strain evidence="1">Expedition CK06-06</strain>
    </source>
</reference>
<protein>
    <submittedName>
        <fullName evidence="1">Uncharacterized protein</fullName>
    </submittedName>
</protein>
<gene>
    <name evidence="1" type="ORF">S03H2_42531</name>
</gene>
<feature type="non-terminal residue" evidence="1">
    <location>
        <position position="67"/>
    </location>
</feature>
<proteinExistence type="predicted"/>
<dbReference type="EMBL" id="BARU01026482">
    <property type="protein sequence ID" value="GAH76233.1"/>
    <property type="molecule type" value="Genomic_DNA"/>
</dbReference>
<comment type="caution">
    <text evidence="1">The sequence shown here is derived from an EMBL/GenBank/DDBJ whole genome shotgun (WGS) entry which is preliminary data.</text>
</comment>
<organism evidence="1">
    <name type="scientific">marine sediment metagenome</name>
    <dbReference type="NCBI Taxonomy" id="412755"/>
    <lineage>
        <taxon>unclassified sequences</taxon>
        <taxon>metagenomes</taxon>
        <taxon>ecological metagenomes</taxon>
    </lineage>
</organism>
<accession>X1K2C7</accession>
<name>X1K2C7_9ZZZZ</name>
<dbReference type="AlphaFoldDB" id="X1K2C7"/>
<sequence length="67" mass="7857">MELLQLIEDWKGYSALSEMRRPEGYEQKLRETIDLLSNAKGLANFRQEYQIREALTTSDFPMLFGDV</sequence>